<evidence type="ECO:0000256" key="1">
    <source>
        <dbReference type="SAM" id="Phobius"/>
    </source>
</evidence>
<keyword evidence="3" id="KW-1185">Reference proteome</keyword>
<dbReference type="OrthoDB" id="688512at2759"/>
<dbReference type="Proteomes" id="UP000479710">
    <property type="component" value="Unassembled WGS sequence"/>
</dbReference>
<keyword evidence="1" id="KW-0472">Membrane</keyword>
<dbReference type="EMBL" id="SPHZ02000012">
    <property type="protein sequence ID" value="KAF0889299.1"/>
    <property type="molecule type" value="Genomic_DNA"/>
</dbReference>
<feature type="transmembrane region" description="Helical" evidence="1">
    <location>
        <begin position="35"/>
        <end position="54"/>
    </location>
</feature>
<keyword evidence="1" id="KW-1133">Transmembrane helix</keyword>
<gene>
    <name evidence="2" type="ORF">E2562_022849</name>
</gene>
<accession>A0A6G1BMU9</accession>
<reference evidence="2 3" key="1">
    <citation type="submission" date="2019-11" db="EMBL/GenBank/DDBJ databases">
        <title>Whole genome sequence of Oryza granulata.</title>
        <authorList>
            <person name="Li W."/>
        </authorList>
    </citation>
    <scope>NUCLEOTIDE SEQUENCE [LARGE SCALE GENOMIC DNA]</scope>
    <source>
        <strain evidence="3">cv. Menghai</strain>
        <tissue evidence="2">Leaf</tissue>
    </source>
</reference>
<protein>
    <submittedName>
        <fullName evidence="2">Uncharacterized protein</fullName>
    </submittedName>
</protein>
<dbReference type="AlphaFoldDB" id="A0A6G1BMU9"/>
<evidence type="ECO:0000313" key="2">
    <source>
        <dbReference type="EMBL" id="KAF0889299.1"/>
    </source>
</evidence>
<evidence type="ECO:0000313" key="3">
    <source>
        <dbReference type="Proteomes" id="UP000479710"/>
    </source>
</evidence>
<name>A0A6G1BMU9_9ORYZ</name>
<dbReference type="PANTHER" id="PTHR33115">
    <property type="entry name" value="ARM REPEAT SUPERFAMILY PROTEIN"/>
    <property type="match status" value="1"/>
</dbReference>
<keyword evidence="1" id="KW-0812">Transmembrane</keyword>
<dbReference type="PANTHER" id="PTHR33115:SF50">
    <property type="entry name" value="ARM REPEAT SUPERFAMILY PROTEIN"/>
    <property type="match status" value="1"/>
</dbReference>
<proteinExistence type="predicted"/>
<comment type="caution">
    <text evidence="2">The sequence shown here is derived from an EMBL/GenBank/DDBJ whole genome shotgun (WGS) entry which is preliminary data.</text>
</comment>
<organism evidence="2 3">
    <name type="scientific">Oryza meyeriana var. granulata</name>
    <dbReference type="NCBI Taxonomy" id="110450"/>
    <lineage>
        <taxon>Eukaryota</taxon>
        <taxon>Viridiplantae</taxon>
        <taxon>Streptophyta</taxon>
        <taxon>Embryophyta</taxon>
        <taxon>Tracheophyta</taxon>
        <taxon>Spermatophyta</taxon>
        <taxon>Magnoliopsida</taxon>
        <taxon>Liliopsida</taxon>
        <taxon>Poales</taxon>
        <taxon>Poaceae</taxon>
        <taxon>BOP clade</taxon>
        <taxon>Oryzoideae</taxon>
        <taxon>Oryzeae</taxon>
        <taxon>Oryzinae</taxon>
        <taxon>Oryza</taxon>
        <taxon>Oryza meyeriana</taxon>
    </lineage>
</organism>
<sequence length="85" mass="9708">MAKRKPTTIDEDWVERVDINDYARLMGYLSMAGRGLKYLVFTWSTVVLLGGFVSMLQKEDFWCLTVINLVETMGFVSSPFLHPTA</sequence>